<accession>A0AAD8E9K0</accession>
<keyword evidence="1" id="KW-0472">Membrane</keyword>
<keyword evidence="1" id="KW-1133">Transmembrane helix</keyword>
<keyword evidence="3" id="KW-1185">Reference proteome</keyword>
<evidence type="ECO:0000256" key="1">
    <source>
        <dbReference type="SAM" id="Phobius"/>
    </source>
</evidence>
<reference evidence="2" key="1">
    <citation type="journal article" date="2023" name="IScience">
        <title>Live-bearing cockroach genome reveals convergent evolutionary mechanisms linked to viviparity in insects and beyond.</title>
        <authorList>
            <person name="Fouks B."/>
            <person name="Harrison M.C."/>
            <person name="Mikhailova A.A."/>
            <person name="Marchal E."/>
            <person name="English S."/>
            <person name="Carruthers M."/>
            <person name="Jennings E.C."/>
            <person name="Chiamaka E.L."/>
            <person name="Frigard R.A."/>
            <person name="Pippel M."/>
            <person name="Attardo G.M."/>
            <person name="Benoit J.B."/>
            <person name="Bornberg-Bauer E."/>
            <person name="Tobe S.S."/>
        </authorList>
    </citation>
    <scope>NUCLEOTIDE SEQUENCE</scope>
    <source>
        <strain evidence="2">Stay&amp;Tobe</strain>
    </source>
</reference>
<dbReference type="AlphaFoldDB" id="A0AAD8E9K0"/>
<name>A0AAD8E9K0_DIPPU</name>
<protein>
    <submittedName>
        <fullName evidence="2">Uncharacterized protein</fullName>
    </submittedName>
</protein>
<comment type="caution">
    <text evidence="2">The sequence shown here is derived from an EMBL/GenBank/DDBJ whole genome shotgun (WGS) entry which is preliminary data.</text>
</comment>
<dbReference type="Proteomes" id="UP001233999">
    <property type="component" value="Unassembled WGS sequence"/>
</dbReference>
<proteinExistence type="predicted"/>
<organism evidence="2 3">
    <name type="scientific">Diploptera punctata</name>
    <name type="common">Pacific beetle cockroach</name>
    <dbReference type="NCBI Taxonomy" id="6984"/>
    <lineage>
        <taxon>Eukaryota</taxon>
        <taxon>Metazoa</taxon>
        <taxon>Ecdysozoa</taxon>
        <taxon>Arthropoda</taxon>
        <taxon>Hexapoda</taxon>
        <taxon>Insecta</taxon>
        <taxon>Pterygota</taxon>
        <taxon>Neoptera</taxon>
        <taxon>Polyneoptera</taxon>
        <taxon>Dictyoptera</taxon>
        <taxon>Blattodea</taxon>
        <taxon>Blaberoidea</taxon>
        <taxon>Blaberidae</taxon>
        <taxon>Diplopterinae</taxon>
        <taxon>Diploptera</taxon>
    </lineage>
</organism>
<reference evidence="2" key="2">
    <citation type="submission" date="2023-05" db="EMBL/GenBank/DDBJ databases">
        <authorList>
            <person name="Fouks B."/>
        </authorList>
    </citation>
    <scope>NUCLEOTIDE SEQUENCE</scope>
    <source>
        <strain evidence="2">Stay&amp;Tobe</strain>
        <tissue evidence="2">Testes</tissue>
    </source>
</reference>
<feature type="transmembrane region" description="Helical" evidence="1">
    <location>
        <begin position="30"/>
        <end position="50"/>
    </location>
</feature>
<sequence length="61" mass="7162">MIARCQWKKKSRPIRTKFTYRYRISKNVQIIVQLSYVVVVCCIITVFGTLSHPVMLSSTIR</sequence>
<feature type="non-terminal residue" evidence="2">
    <location>
        <position position="1"/>
    </location>
</feature>
<gene>
    <name evidence="2" type="ORF">L9F63_003505</name>
</gene>
<keyword evidence="1" id="KW-0812">Transmembrane</keyword>
<evidence type="ECO:0000313" key="3">
    <source>
        <dbReference type="Proteomes" id="UP001233999"/>
    </source>
</evidence>
<dbReference type="EMBL" id="JASPKZ010007822">
    <property type="protein sequence ID" value="KAJ9582163.1"/>
    <property type="molecule type" value="Genomic_DNA"/>
</dbReference>
<evidence type="ECO:0000313" key="2">
    <source>
        <dbReference type="EMBL" id="KAJ9582163.1"/>
    </source>
</evidence>